<dbReference type="SUPFAM" id="SSF56112">
    <property type="entry name" value="Protein kinase-like (PK-like)"/>
    <property type="match status" value="2"/>
</dbReference>
<dbReference type="Pfam" id="PF07714">
    <property type="entry name" value="PK_Tyr_Ser-Thr"/>
    <property type="match status" value="1"/>
</dbReference>
<reference evidence="2 3" key="1">
    <citation type="submission" date="2024-09" db="EMBL/GenBank/DDBJ databases">
        <title>Genome sequencing and assembly of Phytophthora oleae, isolate VK10A, causative agent of rot of olive drupes.</title>
        <authorList>
            <person name="Conti Taguali S."/>
            <person name="Riolo M."/>
            <person name="La Spada F."/>
            <person name="Cacciola S.O."/>
            <person name="Dionisio G."/>
        </authorList>
    </citation>
    <scope>NUCLEOTIDE SEQUENCE [LARGE SCALE GENOMIC DNA]</scope>
    <source>
        <strain evidence="2 3">VK10A</strain>
    </source>
</reference>
<accession>A0ABD3FHU0</accession>
<proteinExistence type="predicted"/>
<dbReference type="PROSITE" id="PS50011">
    <property type="entry name" value="PROTEIN_KINASE_DOM"/>
    <property type="match status" value="1"/>
</dbReference>
<feature type="domain" description="Protein kinase" evidence="1">
    <location>
        <begin position="302"/>
        <end position="435"/>
    </location>
</feature>
<dbReference type="PANTHER" id="PTHR44329:SF214">
    <property type="entry name" value="PROTEIN KINASE DOMAIN-CONTAINING PROTEIN"/>
    <property type="match status" value="1"/>
</dbReference>
<gene>
    <name evidence="2" type="ORF">V7S43_009502</name>
</gene>
<dbReference type="InterPro" id="IPR000719">
    <property type="entry name" value="Prot_kinase_dom"/>
</dbReference>
<comment type="caution">
    <text evidence="2">The sequence shown here is derived from an EMBL/GenBank/DDBJ whole genome shotgun (WGS) entry which is preliminary data.</text>
</comment>
<dbReference type="InterPro" id="IPR051681">
    <property type="entry name" value="Ser/Thr_Kinases-Pseudokinases"/>
</dbReference>
<evidence type="ECO:0000313" key="3">
    <source>
        <dbReference type="Proteomes" id="UP001632037"/>
    </source>
</evidence>
<name>A0ABD3FHU0_9STRA</name>
<sequence length="435" mass="49461">MSTMWREYLYNSDDINDAIICGKLPSKPNAMTTTQWDLIERMCCYNPSDRPSMADVIRKLESFAKDNLTSEEFSTGANMPATDLSSWDNVGEVHIDEATVSSLLVEIDGMSGGSTEETTAVDQMQRDVYHRLVDILNQLQAQTEPPDVKVVEQYGKILRYFVMILQATRDANSSLAATLAASSQGVDDTFCLHQDIDMFVDSAGLSRSERIHQWQDQWQLRRSQQQQETLEKMGQLPSLLEEVESAKEREEVLTYLRFELSKYPTSYASSNAADLTIAKSALHRLSTSRNPNWFIPAHEVKFDRFDEFSRGSFGKVYHGQWNRSRVVVKKVELKSEEDQTAFLNEMDVWHKLFHPNVVRLYGACHTQQPFFVCELAGGGQLDHFLRAHPEALWQKLYEAALGLRYLHVKSIVHLISNATISSSVVTAKLSRQTSD</sequence>
<dbReference type="Proteomes" id="UP001632037">
    <property type="component" value="Unassembled WGS sequence"/>
</dbReference>
<dbReference type="Gene3D" id="1.10.510.10">
    <property type="entry name" value="Transferase(Phosphotransferase) domain 1"/>
    <property type="match status" value="2"/>
</dbReference>
<protein>
    <recommendedName>
        <fullName evidence="1">Protein kinase domain-containing protein</fullName>
    </recommendedName>
</protein>
<dbReference type="AlphaFoldDB" id="A0ABD3FHU0"/>
<dbReference type="EMBL" id="JBIMZQ010000020">
    <property type="protein sequence ID" value="KAL3665467.1"/>
    <property type="molecule type" value="Genomic_DNA"/>
</dbReference>
<dbReference type="PANTHER" id="PTHR44329">
    <property type="entry name" value="SERINE/THREONINE-PROTEIN KINASE TNNI3K-RELATED"/>
    <property type="match status" value="1"/>
</dbReference>
<keyword evidence="3" id="KW-1185">Reference proteome</keyword>
<organism evidence="2 3">
    <name type="scientific">Phytophthora oleae</name>
    <dbReference type="NCBI Taxonomy" id="2107226"/>
    <lineage>
        <taxon>Eukaryota</taxon>
        <taxon>Sar</taxon>
        <taxon>Stramenopiles</taxon>
        <taxon>Oomycota</taxon>
        <taxon>Peronosporomycetes</taxon>
        <taxon>Peronosporales</taxon>
        <taxon>Peronosporaceae</taxon>
        <taxon>Phytophthora</taxon>
    </lineage>
</organism>
<evidence type="ECO:0000259" key="1">
    <source>
        <dbReference type="PROSITE" id="PS50011"/>
    </source>
</evidence>
<dbReference type="InterPro" id="IPR001245">
    <property type="entry name" value="Ser-Thr/Tyr_kinase_cat_dom"/>
</dbReference>
<evidence type="ECO:0000313" key="2">
    <source>
        <dbReference type="EMBL" id="KAL3665467.1"/>
    </source>
</evidence>
<dbReference type="InterPro" id="IPR011009">
    <property type="entry name" value="Kinase-like_dom_sf"/>
</dbReference>